<dbReference type="InterPro" id="IPR050789">
    <property type="entry name" value="Diverse_Enzym_Activities"/>
</dbReference>
<organism evidence="2 3">
    <name type="scientific">Paenibacillus urinalis</name>
    <dbReference type="NCBI Taxonomy" id="521520"/>
    <lineage>
        <taxon>Bacteria</taxon>
        <taxon>Bacillati</taxon>
        <taxon>Bacillota</taxon>
        <taxon>Bacilli</taxon>
        <taxon>Bacillales</taxon>
        <taxon>Paenibacillaceae</taxon>
        <taxon>Paenibacillus</taxon>
    </lineage>
</organism>
<dbReference type="PANTHER" id="PTHR43283">
    <property type="entry name" value="BETA-LACTAMASE-RELATED"/>
    <property type="match status" value="1"/>
</dbReference>
<dbReference type="Gene3D" id="3.40.710.10">
    <property type="entry name" value="DD-peptidase/beta-lactamase superfamily"/>
    <property type="match status" value="1"/>
</dbReference>
<reference evidence="2" key="1">
    <citation type="submission" date="2023-02" db="EMBL/GenBank/DDBJ databases">
        <title>Pathogen: clinical or host-associated sample.</title>
        <authorList>
            <person name="Hergert J."/>
            <person name="Casey R."/>
            <person name="Wagner J."/>
            <person name="Young E.L."/>
            <person name="Oakeson K.F."/>
        </authorList>
    </citation>
    <scope>NUCLEOTIDE SEQUENCE</scope>
    <source>
        <strain evidence="2">2022CK-00830</strain>
    </source>
</reference>
<accession>A0AAX3N1Z7</accession>
<dbReference type="SUPFAM" id="SSF56601">
    <property type="entry name" value="beta-lactamase/transpeptidase-like"/>
    <property type="match status" value="1"/>
</dbReference>
<name>A0AAX3N1Z7_9BACL</name>
<feature type="domain" description="Beta-lactamase-related" evidence="1">
    <location>
        <begin position="39"/>
        <end position="283"/>
    </location>
</feature>
<dbReference type="InterPro" id="IPR001466">
    <property type="entry name" value="Beta-lactam-related"/>
</dbReference>
<protein>
    <submittedName>
        <fullName evidence="2">Serine hydrolase</fullName>
    </submittedName>
</protein>
<gene>
    <name evidence="2" type="ORF">PUW23_06535</name>
</gene>
<dbReference type="GO" id="GO:0016787">
    <property type="term" value="F:hydrolase activity"/>
    <property type="evidence" value="ECO:0007669"/>
    <property type="project" value="UniProtKB-KW"/>
</dbReference>
<keyword evidence="2" id="KW-0378">Hydrolase</keyword>
<evidence type="ECO:0000259" key="1">
    <source>
        <dbReference type="Pfam" id="PF00144"/>
    </source>
</evidence>
<dbReference type="Pfam" id="PF00144">
    <property type="entry name" value="Beta-lactamase"/>
    <property type="match status" value="1"/>
</dbReference>
<dbReference type="Proteomes" id="UP001220962">
    <property type="component" value="Chromosome"/>
</dbReference>
<dbReference type="AlphaFoldDB" id="A0AAX3N1Z7"/>
<dbReference type="RefSeq" id="WP_274359701.1">
    <property type="nucleotide sequence ID" value="NZ_CP118101.1"/>
</dbReference>
<evidence type="ECO:0000313" key="3">
    <source>
        <dbReference type="Proteomes" id="UP001220962"/>
    </source>
</evidence>
<evidence type="ECO:0000313" key="2">
    <source>
        <dbReference type="EMBL" id="WDH83871.1"/>
    </source>
</evidence>
<dbReference type="InterPro" id="IPR012338">
    <property type="entry name" value="Beta-lactam/transpept-like"/>
</dbReference>
<dbReference type="EMBL" id="CP118101">
    <property type="protein sequence ID" value="WDH83871.1"/>
    <property type="molecule type" value="Genomic_DNA"/>
</dbReference>
<sequence>MIRTLSGFETKIRSQDLNVFSIRVLQDGGLVGEWNRGQDMRRQQHSISKSFTCMAAGLAIEEGKLTLDTKLGEFFNYNTTYRSQDPQLPSPDELTLYDLLRMSSGHDSPPLWLPERQSLTEKDWAKYYLSLPLNRPPGKQFTYSSGDTFMISALIQAAVGETVHRYLNSRLFDPLGIHHVEWETSPLGVTLGCAGLVISTEELSRFGQMLLDEGTYEGRQLVPAEWIQFATRRHIDSVGEGDWSLGYGCQFWMCSHGAYRGDGAHGQLLVIIPDRRAVIAVNSEEDRIQSILDAVWEEVLPILE</sequence>
<proteinExistence type="predicted"/>
<dbReference type="PANTHER" id="PTHR43283:SF7">
    <property type="entry name" value="BETA-LACTAMASE-RELATED DOMAIN-CONTAINING PROTEIN"/>
    <property type="match status" value="1"/>
</dbReference>